<keyword evidence="1" id="KW-0479">Metal-binding</keyword>
<dbReference type="InterPro" id="IPR046349">
    <property type="entry name" value="C1-like_sf"/>
</dbReference>
<feature type="domain" description="C2" evidence="5">
    <location>
        <begin position="343"/>
        <end position="462"/>
    </location>
</feature>
<organism evidence="7 8">
    <name type="scientific">Capsaspora owczarzaki (strain ATCC 30864)</name>
    <dbReference type="NCBI Taxonomy" id="595528"/>
    <lineage>
        <taxon>Eukaryota</taxon>
        <taxon>Filasterea</taxon>
        <taxon>Capsaspora</taxon>
    </lineage>
</organism>
<dbReference type="InterPro" id="IPR002219">
    <property type="entry name" value="PKC_DAG/PE"/>
</dbReference>
<dbReference type="InterPro" id="IPR000008">
    <property type="entry name" value="C2_dom"/>
</dbReference>
<keyword evidence="2" id="KW-0862">Zinc</keyword>
<dbReference type="RefSeq" id="XP_004365733.1">
    <property type="nucleotide sequence ID" value="XM_004365676.2"/>
</dbReference>
<evidence type="ECO:0000259" key="6">
    <source>
        <dbReference type="PROSITE" id="PS50081"/>
    </source>
</evidence>
<keyword evidence="4" id="KW-0812">Transmembrane</keyword>
<feature type="compositionally biased region" description="Low complexity" evidence="3">
    <location>
        <begin position="525"/>
        <end position="552"/>
    </location>
</feature>
<feature type="region of interest" description="Disordered" evidence="3">
    <location>
        <begin position="32"/>
        <end position="61"/>
    </location>
</feature>
<dbReference type="CDD" id="cd20831">
    <property type="entry name" value="C1_dGM13116p-like"/>
    <property type="match status" value="1"/>
</dbReference>
<feature type="compositionally biased region" description="Low complexity" evidence="3">
    <location>
        <begin position="586"/>
        <end position="609"/>
    </location>
</feature>
<dbReference type="EMBL" id="KE346360">
    <property type="protein sequence ID" value="KJE89379.1"/>
    <property type="molecule type" value="Genomic_DNA"/>
</dbReference>
<dbReference type="PROSITE" id="PS50004">
    <property type="entry name" value="C2"/>
    <property type="match status" value="1"/>
</dbReference>
<name>A0A0D2X0N7_CAPO3</name>
<evidence type="ECO:0000313" key="7">
    <source>
        <dbReference type="EMBL" id="KJE89379.1"/>
    </source>
</evidence>
<dbReference type="SUPFAM" id="SSF49562">
    <property type="entry name" value="C2 domain (Calcium/lipid-binding domain, CaLB)"/>
    <property type="match status" value="1"/>
</dbReference>
<keyword evidence="4" id="KW-0472">Membrane</keyword>
<feature type="compositionally biased region" description="Polar residues" evidence="3">
    <location>
        <begin position="561"/>
        <end position="575"/>
    </location>
</feature>
<dbReference type="CDD" id="cd00030">
    <property type="entry name" value="C2"/>
    <property type="match status" value="1"/>
</dbReference>
<dbReference type="AlphaFoldDB" id="A0A0D2X0N7"/>
<dbReference type="InterPro" id="IPR039934">
    <property type="entry name" value="C2CD2/C2CD2L"/>
</dbReference>
<protein>
    <submittedName>
        <fullName evidence="7">Uncharacterized protein</fullName>
    </submittedName>
</protein>
<dbReference type="Pfam" id="PF00130">
    <property type="entry name" value="C1_1"/>
    <property type="match status" value="1"/>
</dbReference>
<dbReference type="SUPFAM" id="SSF57889">
    <property type="entry name" value="Cysteine-rich domain"/>
    <property type="match status" value="1"/>
</dbReference>
<dbReference type="GO" id="GO:0046872">
    <property type="term" value="F:metal ion binding"/>
    <property type="evidence" value="ECO:0007669"/>
    <property type="project" value="UniProtKB-KW"/>
</dbReference>
<feature type="compositionally biased region" description="Polar residues" evidence="3">
    <location>
        <begin position="625"/>
        <end position="639"/>
    </location>
</feature>
<proteinExistence type="predicted"/>
<dbReference type="PhylomeDB" id="A0A0D2X0N7"/>
<dbReference type="OrthoDB" id="67700at2759"/>
<dbReference type="Gene3D" id="3.30.60.20">
    <property type="match status" value="1"/>
</dbReference>
<keyword evidence="8" id="KW-1185">Reference proteome</keyword>
<evidence type="ECO:0000256" key="2">
    <source>
        <dbReference type="ARBA" id="ARBA00022833"/>
    </source>
</evidence>
<feature type="region of interest" description="Disordered" evidence="3">
    <location>
        <begin position="498"/>
        <end position="666"/>
    </location>
</feature>
<evidence type="ECO:0000313" key="8">
    <source>
        <dbReference type="Proteomes" id="UP000008743"/>
    </source>
</evidence>
<evidence type="ECO:0000256" key="3">
    <source>
        <dbReference type="SAM" id="MobiDB-lite"/>
    </source>
</evidence>
<feature type="compositionally biased region" description="Polar residues" evidence="3">
    <location>
        <begin position="655"/>
        <end position="666"/>
    </location>
</feature>
<dbReference type="eggNOG" id="KOG0940">
    <property type="taxonomic scope" value="Eukaryota"/>
</dbReference>
<dbReference type="Gene3D" id="2.60.40.150">
    <property type="entry name" value="C2 domain"/>
    <property type="match status" value="1"/>
</dbReference>
<dbReference type="STRING" id="595528.A0A0D2X0N7"/>
<keyword evidence="4" id="KW-1133">Transmembrane helix</keyword>
<dbReference type="PANTHER" id="PTHR21119:SF5">
    <property type="entry name" value="C2 DOMAIN-CONTAINING PROTEIN"/>
    <property type="match status" value="1"/>
</dbReference>
<dbReference type="InParanoid" id="A0A0D2X0N7"/>
<feature type="transmembrane region" description="Helical" evidence="4">
    <location>
        <begin position="7"/>
        <end position="27"/>
    </location>
</feature>
<reference evidence="8" key="1">
    <citation type="submission" date="2011-02" db="EMBL/GenBank/DDBJ databases">
        <title>The Genome Sequence of Capsaspora owczarzaki ATCC 30864.</title>
        <authorList>
            <person name="Russ C."/>
            <person name="Cuomo C."/>
            <person name="Burger G."/>
            <person name="Gray M.W."/>
            <person name="Holland P.W.H."/>
            <person name="King N."/>
            <person name="Lang F.B.F."/>
            <person name="Roger A.J."/>
            <person name="Ruiz-Trillo I."/>
            <person name="Young S.K."/>
            <person name="Zeng Q."/>
            <person name="Gargeya S."/>
            <person name="Alvarado L."/>
            <person name="Berlin A."/>
            <person name="Chapman S.B."/>
            <person name="Chen Z."/>
            <person name="Freedman E."/>
            <person name="Gellesch M."/>
            <person name="Goldberg J."/>
            <person name="Griggs A."/>
            <person name="Gujja S."/>
            <person name="Heilman E."/>
            <person name="Heiman D."/>
            <person name="Howarth C."/>
            <person name="Mehta T."/>
            <person name="Neiman D."/>
            <person name="Pearson M."/>
            <person name="Roberts A."/>
            <person name="Saif S."/>
            <person name="Shea T."/>
            <person name="Shenoy N."/>
            <person name="Sisk P."/>
            <person name="Stolte C."/>
            <person name="Sykes S."/>
            <person name="White J."/>
            <person name="Yandava C."/>
            <person name="Haas B."/>
            <person name="Nusbaum C."/>
            <person name="Birren B."/>
        </authorList>
    </citation>
    <scope>NUCLEOTIDE SEQUENCE</scope>
    <source>
        <strain evidence="8">ATCC 30864</strain>
    </source>
</reference>
<dbReference type="Proteomes" id="UP000008743">
    <property type="component" value="Unassembled WGS sequence"/>
</dbReference>
<sequence>MSLYASGLAVVIAITAGYLIYVLLVKWTQHPSTGNHHQPGSPNPQITLSTPPTSPLAAPASALTSRPASGFSASLSGSRPGTPLDAAAGEFGGAAMFASAAASLGLPAQLICNTPLVPDSDRAPETCDWLLRLARVVMHGAAASRELSGCALLVLNAMLKDLQARGMDSAVMFVHDMQLGSTQPVISSIQWLKRADGIAWDSQGFDVSLSYTAPDASLATASSDLKIQMSAALPLSAGSLPVATHIVVNVRQFTLPLRFVWRNAAPYQILVSATAEPVLDFEVSLASTGRALAHVGNAFTAHVAKMISAALLWPGQHVVPADGLTSSSLLTTILESCLASQTSSKADEFRLRKFTAIHLDNIRIRVVEAAGLAAKDRNGLSDPYCILTVGPAPDQTFRTRIVRKSLNPRWDEECVLRLTAECRSLTIELFDKDRIGKDDFLGCVVIPLASLPAHSASFTRKFQLGPRAGEDLGDVTGTLTLQFGLDNLDGARKQFLNKPLENTSSSTSLDDASRSPRSHRAVTESSSGLSVASATGLSSTTSMSALSTPTSARPHEGGNSGPTSLAVTPTSSAPSVASMRLPSGLTASTPALSAPSFASTASSSSATPSGKSVPGSQLGLPESSHPFTRNESARSSTKSTNRRSGFFGRRGSDASADSTMSALGSETGSTLDLAELSVALTTEDLGEKKRSYLLYEVSVPTEDNSNVHLIHLVPDKTSGKKAPAKATKLHVCNGHTFVATHFPSKESCAVCNQSLKGSFGKQGYQCRECRTICHKECHRTVASWCSASKVSQIHLSKLE</sequence>
<dbReference type="InterPro" id="IPR035892">
    <property type="entry name" value="C2_domain_sf"/>
</dbReference>
<feature type="compositionally biased region" description="Low complexity" evidence="3">
    <location>
        <begin position="47"/>
        <end position="61"/>
    </location>
</feature>
<dbReference type="SMART" id="SM00239">
    <property type="entry name" value="C2"/>
    <property type="match status" value="1"/>
</dbReference>
<dbReference type="PROSITE" id="PS00479">
    <property type="entry name" value="ZF_DAG_PE_1"/>
    <property type="match status" value="1"/>
</dbReference>
<dbReference type="PROSITE" id="PS50081">
    <property type="entry name" value="ZF_DAG_PE_2"/>
    <property type="match status" value="1"/>
</dbReference>
<evidence type="ECO:0000256" key="1">
    <source>
        <dbReference type="ARBA" id="ARBA00022723"/>
    </source>
</evidence>
<evidence type="ECO:0000256" key="4">
    <source>
        <dbReference type="SAM" id="Phobius"/>
    </source>
</evidence>
<feature type="domain" description="Phorbol-ester/DAG-type" evidence="6">
    <location>
        <begin position="734"/>
        <end position="785"/>
    </location>
</feature>
<feature type="compositionally biased region" description="Polar residues" evidence="3">
    <location>
        <begin position="32"/>
        <end position="46"/>
    </location>
</feature>
<dbReference type="Pfam" id="PF00168">
    <property type="entry name" value="C2"/>
    <property type="match status" value="1"/>
</dbReference>
<gene>
    <name evidence="7" type="ORF">CAOG_000862</name>
</gene>
<dbReference type="SMART" id="SM00109">
    <property type="entry name" value="C1"/>
    <property type="match status" value="1"/>
</dbReference>
<evidence type="ECO:0000259" key="5">
    <source>
        <dbReference type="PROSITE" id="PS50004"/>
    </source>
</evidence>
<dbReference type="PANTHER" id="PTHR21119">
    <property type="entry name" value="C2 DOMAIN-CONTAINING PROTEIN"/>
    <property type="match status" value="1"/>
</dbReference>
<accession>A0A0D2X0N7</accession>